<evidence type="ECO:0000256" key="3">
    <source>
        <dbReference type="ARBA" id="ARBA00020629"/>
    </source>
</evidence>
<comment type="subcellular location">
    <subcellularLocation>
        <location evidence="1 8">Nucleus</location>
    </subcellularLocation>
</comment>
<keyword evidence="4 8" id="KW-0805">Transcription regulation</keyword>
<comment type="function">
    <text evidence="8">Component of the Mediator complex, a coactivator involved in the regulated transcription of nearly all RNA polymerase II-dependent genes. Mediator functions as a bridge to convey information from gene-specific regulatory proteins to the basal RNA polymerase II transcription machinery. Mediator is recruited to promoters by direct interactions with regulatory proteins and serves as a scaffold for the assembly of a functional preinitiation complex with RNA polymerase II and the general transcription factors.</text>
</comment>
<evidence type="ECO:0000256" key="2">
    <source>
        <dbReference type="ARBA" id="ARBA00009626"/>
    </source>
</evidence>
<keyword evidence="5 8" id="KW-0804">Transcription</keyword>
<proteinExistence type="inferred from homology"/>
<evidence type="ECO:0000256" key="1">
    <source>
        <dbReference type="ARBA" id="ARBA00004123"/>
    </source>
</evidence>
<evidence type="ECO:0000256" key="9">
    <source>
        <dbReference type="SAM" id="MobiDB-lite"/>
    </source>
</evidence>
<evidence type="ECO:0000256" key="4">
    <source>
        <dbReference type="ARBA" id="ARBA00023015"/>
    </source>
</evidence>
<keyword evidence="8" id="KW-0010">Activator</keyword>
<keyword evidence="6 8" id="KW-0539">Nucleus</keyword>
<sequence>MLSVFQTRYARMEQALNALIESIVAYNPSLNAADELVAADDEVNEALEQLAIHQANYAQILSLRQTADALDSNIKSTMRMLADTRRELLNIPGRQDTAVIREVPVEELLSYAKFISKTTVPPTFRGHIPKEINATQQSTEQAPTQIANGMATPAGTGADGGLPQQQGEGIGVSKLNEETKDMLDPLAKLPFYPWPSPDLIRVGALSSIQVMLEDGRDPSTVLSREEQEAEDKRKADKEERKRQEEEELERKRLESYAMRGSGRQQETEAVFDPDEL</sequence>
<comment type="caution">
    <text evidence="10">The sequence shown here is derived from an EMBL/GenBank/DDBJ whole genome shotgun (WGS) entry which is preliminary data.</text>
</comment>
<dbReference type="RefSeq" id="XP_069203833.1">
    <property type="nucleotide sequence ID" value="XM_069340366.1"/>
</dbReference>
<reference evidence="10 11" key="1">
    <citation type="submission" date="2024-07" db="EMBL/GenBank/DDBJ databases">
        <title>Draft sequence of the Neodothiora populina.</title>
        <authorList>
            <person name="Drown D.D."/>
            <person name="Schuette U.S."/>
            <person name="Buechlein A.B."/>
            <person name="Rusch D.R."/>
            <person name="Winton L.W."/>
            <person name="Adams G.A."/>
        </authorList>
    </citation>
    <scope>NUCLEOTIDE SEQUENCE [LARGE SCALE GENOMIC DNA]</scope>
    <source>
        <strain evidence="10 11">CPC 39397</strain>
    </source>
</reference>
<gene>
    <name evidence="8" type="primary">MED4</name>
    <name evidence="10" type="ORF">AAFC00_001204</name>
</gene>
<comment type="subunit">
    <text evidence="8">Component of the Mediator complex.</text>
</comment>
<comment type="similarity">
    <text evidence="2 8">Belongs to the Mediator complex subunit 4 family.</text>
</comment>
<dbReference type="PANTHER" id="PTHR13208">
    <property type="entry name" value="MEDIATOR OF RNA POLYMERASE II TRANSCRIPTION SUBUNIT 4"/>
    <property type="match status" value="1"/>
</dbReference>
<protein>
    <recommendedName>
        <fullName evidence="3 8">Mediator of RNA polymerase II transcription subunit 4</fullName>
    </recommendedName>
    <alternativeName>
        <fullName evidence="7 8">Mediator complex subunit 4</fullName>
    </alternativeName>
</protein>
<feature type="compositionally biased region" description="Basic and acidic residues" evidence="9">
    <location>
        <begin position="216"/>
        <end position="254"/>
    </location>
</feature>
<evidence type="ECO:0000256" key="6">
    <source>
        <dbReference type="ARBA" id="ARBA00023242"/>
    </source>
</evidence>
<name>A0ABR3PN63_9PEZI</name>
<evidence type="ECO:0000256" key="7">
    <source>
        <dbReference type="ARBA" id="ARBA00031257"/>
    </source>
</evidence>
<feature type="region of interest" description="Disordered" evidence="9">
    <location>
        <begin position="216"/>
        <end position="276"/>
    </location>
</feature>
<evidence type="ECO:0000313" key="10">
    <source>
        <dbReference type="EMBL" id="KAL1310984.1"/>
    </source>
</evidence>
<accession>A0ABR3PN63</accession>
<dbReference type="Pfam" id="PF10018">
    <property type="entry name" value="Med4"/>
    <property type="match status" value="1"/>
</dbReference>
<evidence type="ECO:0000256" key="8">
    <source>
        <dbReference type="RuleBase" id="RU364141"/>
    </source>
</evidence>
<dbReference type="PANTHER" id="PTHR13208:SF2">
    <property type="entry name" value="MEDIATOR OF RNA POLYMERASE II TRANSCRIPTION SUBUNIT 4"/>
    <property type="match status" value="1"/>
</dbReference>
<keyword evidence="11" id="KW-1185">Reference proteome</keyword>
<dbReference type="EMBL" id="JBFMKM010000003">
    <property type="protein sequence ID" value="KAL1310984.1"/>
    <property type="molecule type" value="Genomic_DNA"/>
</dbReference>
<dbReference type="InterPro" id="IPR019258">
    <property type="entry name" value="Mediator_Med4"/>
</dbReference>
<evidence type="ECO:0000256" key="5">
    <source>
        <dbReference type="ARBA" id="ARBA00023163"/>
    </source>
</evidence>
<organism evidence="10 11">
    <name type="scientific">Neodothiora populina</name>
    <dbReference type="NCBI Taxonomy" id="2781224"/>
    <lineage>
        <taxon>Eukaryota</taxon>
        <taxon>Fungi</taxon>
        <taxon>Dikarya</taxon>
        <taxon>Ascomycota</taxon>
        <taxon>Pezizomycotina</taxon>
        <taxon>Dothideomycetes</taxon>
        <taxon>Dothideomycetidae</taxon>
        <taxon>Dothideales</taxon>
        <taxon>Dothioraceae</taxon>
        <taxon>Neodothiora</taxon>
    </lineage>
</organism>
<evidence type="ECO:0000313" key="11">
    <source>
        <dbReference type="Proteomes" id="UP001562354"/>
    </source>
</evidence>
<dbReference type="Proteomes" id="UP001562354">
    <property type="component" value="Unassembled WGS sequence"/>
</dbReference>
<dbReference type="GeneID" id="95974907"/>